<dbReference type="EMBL" id="RBRL01000322">
    <property type="protein sequence ID" value="RMQ85268.1"/>
    <property type="molecule type" value="Genomic_DNA"/>
</dbReference>
<dbReference type="CDD" id="cd00009">
    <property type="entry name" value="AAA"/>
    <property type="match status" value="1"/>
</dbReference>
<dbReference type="InterPro" id="IPR008533">
    <property type="entry name" value="DUF815"/>
</dbReference>
<comment type="caution">
    <text evidence="1">The sequence shown here is derived from an EMBL/GenBank/DDBJ whole genome shotgun (WGS) entry which is preliminary data.</text>
</comment>
<dbReference type="Gene3D" id="3.40.50.300">
    <property type="entry name" value="P-loop containing nucleotide triphosphate hydrolases"/>
    <property type="match status" value="1"/>
</dbReference>
<dbReference type="SUPFAM" id="SSF52540">
    <property type="entry name" value="P-loop containing nucleoside triphosphate hydrolases"/>
    <property type="match status" value="1"/>
</dbReference>
<reference evidence="1 2" key="1">
    <citation type="submission" date="2018-08" db="EMBL/GenBank/DDBJ databases">
        <title>Recombination of ecologically and evolutionarily significant loci maintains genetic cohesion in the Pseudomonas syringae species complex.</title>
        <authorList>
            <person name="Dillon M."/>
            <person name="Thakur S."/>
            <person name="Almeida R.N.D."/>
            <person name="Weir B.S."/>
            <person name="Guttman D.S."/>
        </authorList>
    </citation>
    <scope>NUCLEOTIDE SEQUENCE [LARGE SCALE GENOMIC DNA]</scope>
    <source>
        <strain evidence="1 2">ICMP 11288</strain>
    </source>
</reference>
<dbReference type="InterPro" id="IPR027417">
    <property type="entry name" value="P-loop_NTPase"/>
</dbReference>
<accession>A0A3M4Q494</accession>
<proteinExistence type="predicted"/>
<protein>
    <submittedName>
        <fullName evidence="1">Uncharacterized protein</fullName>
    </submittedName>
</protein>
<dbReference type="Proteomes" id="UP000277179">
    <property type="component" value="Unassembled WGS sequence"/>
</dbReference>
<sequence>MAGMNRFIRSLVGSATGLPIRHLLQELARGIIVDSRLNAFLERADAVLARLEPLLPAPRQAIDWNNCLAARWQREGRSGFLLPLDVSLDMRLSDLIGVDKQREQLARNTQQFLDGLPANHALLWGSRGTGKSSMVRALLAQHAKAGLRLIEIERDHLADLPRVVEQLLKLPQRFILFCDDLSFEAGEGDYRVLKSVLDGSLEQAPENVLLYATSNRRHLVPENQSDNDNWKRVDGELHPSEAVEDKIALSDRFGLWLSFYPFSQEHFLDVVEHWIGELASKAGLQWQRDEALDILAVRWATGRGNRNGRCAYQFARYWVGLKLLERQP</sequence>
<organism evidence="1 2">
    <name type="scientific">Pseudomonas salomonii</name>
    <dbReference type="NCBI Taxonomy" id="191391"/>
    <lineage>
        <taxon>Bacteria</taxon>
        <taxon>Pseudomonadati</taxon>
        <taxon>Pseudomonadota</taxon>
        <taxon>Gammaproteobacteria</taxon>
        <taxon>Pseudomonadales</taxon>
        <taxon>Pseudomonadaceae</taxon>
        <taxon>Pseudomonas</taxon>
    </lineage>
</organism>
<evidence type="ECO:0000313" key="1">
    <source>
        <dbReference type="EMBL" id="RMQ85268.1"/>
    </source>
</evidence>
<name>A0A3M4Q494_9PSED</name>
<gene>
    <name evidence="1" type="ORF">ALP97_04848</name>
</gene>
<evidence type="ECO:0000313" key="2">
    <source>
        <dbReference type="Proteomes" id="UP000277179"/>
    </source>
</evidence>
<dbReference type="PANTHER" id="PTHR42935">
    <property type="entry name" value="SLR0930 PROTEIN"/>
    <property type="match status" value="1"/>
</dbReference>
<dbReference type="PANTHER" id="PTHR42935:SF1">
    <property type="entry name" value="SLR0930 PROTEIN"/>
    <property type="match status" value="1"/>
</dbReference>
<dbReference type="Pfam" id="PF05673">
    <property type="entry name" value="DUF815"/>
    <property type="match status" value="1"/>
</dbReference>
<dbReference type="AlphaFoldDB" id="A0A3M4Q494"/>